<keyword evidence="2" id="KW-1185">Reference proteome</keyword>
<accession>A0ABW9ZUY8</accession>
<protein>
    <recommendedName>
        <fullName evidence="3">Zinc-finger</fullName>
    </recommendedName>
</protein>
<dbReference type="RefSeq" id="WP_161819124.1">
    <property type="nucleotide sequence ID" value="NZ_JAACJS010000015.1"/>
</dbReference>
<evidence type="ECO:0000313" key="2">
    <source>
        <dbReference type="Proteomes" id="UP000753802"/>
    </source>
</evidence>
<comment type="caution">
    <text evidence="1">The sequence shown here is derived from an EMBL/GenBank/DDBJ whole genome shotgun (WGS) entry which is preliminary data.</text>
</comment>
<dbReference type="EMBL" id="JAACJS010000015">
    <property type="protein sequence ID" value="NCI50814.1"/>
    <property type="molecule type" value="Genomic_DNA"/>
</dbReference>
<organism evidence="1 2">
    <name type="scientific">Sediminibacterium roseum</name>
    <dbReference type="NCBI Taxonomy" id="1978412"/>
    <lineage>
        <taxon>Bacteria</taxon>
        <taxon>Pseudomonadati</taxon>
        <taxon>Bacteroidota</taxon>
        <taxon>Chitinophagia</taxon>
        <taxon>Chitinophagales</taxon>
        <taxon>Chitinophagaceae</taxon>
        <taxon>Sediminibacterium</taxon>
    </lineage>
</organism>
<evidence type="ECO:0008006" key="3">
    <source>
        <dbReference type="Google" id="ProtNLM"/>
    </source>
</evidence>
<gene>
    <name evidence="1" type="ORF">GWC95_12820</name>
</gene>
<sequence>MPTLKQIAYNCKKATFLIEKKQEKRLSVSEYLQLRYHLTGCSVCRLYRQQSEMISRVLRQRPFYPDTVEMVADTAYKQKLKEMIAGFRN</sequence>
<proteinExistence type="predicted"/>
<evidence type="ECO:0000313" key="1">
    <source>
        <dbReference type="EMBL" id="NCI50814.1"/>
    </source>
</evidence>
<dbReference type="Proteomes" id="UP000753802">
    <property type="component" value="Unassembled WGS sequence"/>
</dbReference>
<reference evidence="1 2" key="1">
    <citation type="submission" date="2020-01" db="EMBL/GenBank/DDBJ databases">
        <title>Genome analysis.</title>
        <authorList>
            <person name="Wu S."/>
            <person name="Wang G."/>
        </authorList>
    </citation>
    <scope>NUCLEOTIDE SEQUENCE [LARGE SCALE GENOMIC DNA]</scope>
    <source>
        <strain evidence="1 2">SYL130</strain>
    </source>
</reference>
<name>A0ABW9ZUY8_9BACT</name>